<dbReference type="GO" id="GO:1990023">
    <property type="term" value="C:mitotic spindle midzone"/>
    <property type="evidence" value="ECO:0007669"/>
    <property type="project" value="TreeGrafter"/>
</dbReference>
<dbReference type="OrthoDB" id="642895at2759"/>
<dbReference type="Gene3D" id="1.20.58.1520">
    <property type="match status" value="1"/>
</dbReference>
<accession>A0A8E0S7H1</accession>
<dbReference type="GO" id="GO:0051256">
    <property type="term" value="P:mitotic spindle midzone assembly"/>
    <property type="evidence" value="ECO:0007669"/>
    <property type="project" value="TreeGrafter"/>
</dbReference>
<dbReference type="Proteomes" id="UP000728185">
    <property type="component" value="Unassembled WGS sequence"/>
</dbReference>
<feature type="coiled-coil region" evidence="1">
    <location>
        <begin position="283"/>
        <end position="317"/>
    </location>
</feature>
<name>A0A8E0S7H1_9TREM</name>
<dbReference type="GO" id="GO:0008017">
    <property type="term" value="F:microtubule binding"/>
    <property type="evidence" value="ECO:0007669"/>
    <property type="project" value="InterPro"/>
</dbReference>
<keyword evidence="1" id="KW-0175">Coiled coil</keyword>
<dbReference type="AlphaFoldDB" id="A0A8E0S7H1"/>
<dbReference type="GO" id="GO:0005737">
    <property type="term" value="C:cytoplasm"/>
    <property type="evidence" value="ECO:0007669"/>
    <property type="project" value="TreeGrafter"/>
</dbReference>
<keyword evidence="4" id="KW-1185">Reference proteome</keyword>
<evidence type="ECO:0000313" key="3">
    <source>
        <dbReference type="EMBL" id="KAA0198988.1"/>
    </source>
</evidence>
<dbReference type="Pfam" id="PF03999">
    <property type="entry name" value="MAP65_ASE1"/>
    <property type="match status" value="1"/>
</dbReference>
<dbReference type="PANTHER" id="PTHR19321">
    <property type="entry name" value="PROTEIN REGULATOR OF CYTOKINESIS 1 PRC1-RELATED"/>
    <property type="match status" value="1"/>
</dbReference>
<reference evidence="3" key="1">
    <citation type="submission" date="2019-05" db="EMBL/GenBank/DDBJ databases">
        <title>Annotation for the trematode Fasciolopsis buski.</title>
        <authorList>
            <person name="Choi Y.-J."/>
        </authorList>
    </citation>
    <scope>NUCLEOTIDE SEQUENCE</scope>
    <source>
        <strain evidence="3">HT</strain>
        <tissue evidence="3">Whole worm</tissue>
    </source>
</reference>
<organism evidence="3 4">
    <name type="scientific">Fasciolopsis buskii</name>
    <dbReference type="NCBI Taxonomy" id="27845"/>
    <lineage>
        <taxon>Eukaryota</taxon>
        <taxon>Metazoa</taxon>
        <taxon>Spiralia</taxon>
        <taxon>Lophotrochozoa</taxon>
        <taxon>Platyhelminthes</taxon>
        <taxon>Trematoda</taxon>
        <taxon>Digenea</taxon>
        <taxon>Plagiorchiida</taxon>
        <taxon>Echinostomata</taxon>
        <taxon>Echinostomatoidea</taxon>
        <taxon>Fasciolidae</taxon>
        <taxon>Fasciolopsis</taxon>
    </lineage>
</organism>
<feature type="region of interest" description="Disordered" evidence="2">
    <location>
        <begin position="68"/>
        <end position="101"/>
    </location>
</feature>
<sequence length="372" mass="42616">DRIPEEREIRALGDIRDELNSRYLPLAEQHAALRKDIGRIATEIFYEPQSDREREVLQAVGFVELSSKANPTPTPGVVRQLTNSREVDGEDDSDKENSTGVAEAYEPIVDEETLNWLTDWRLRLVKEKARLVGTCEELRAYLSTMWRRLDKPADEQKEFLEKHGGFKPEDLEALQEEVDRCQQMKWEKLETYLNRLATEAMKLAKSCCVDDAIIQLPDDQDSSDPEAMANHLENVLEQLTQTYAKHRVIYDSIASYEELWQNLQEVEIRLKDPAIFSNRGGILLKTEKEKKRLVKEVQRAEQDVLNAIEQYETKNNTKFSLSDGRTFKQYVTDRWASGKASREASRARRSVFGSPTIKLNSAAVSNPPGAPT</sequence>
<evidence type="ECO:0000256" key="1">
    <source>
        <dbReference type="SAM" id="Coils"/>
    </source>
</evidence>
<evidence type="ECO:0000256" key="2">
    <source>
        <dbReference type="SAM" id="MobiDB-lite"/>
    </source>
</evidence>
<proteinExistence type="predicted"/>
<protein>
    <submittedName>
        <fullName evidence="3">Protein regulator of cytokinesis</fullName>
    </submittedName>
</protein>
<dbReference type="EMBL" id="LUCM01001391">
    <property type="protein sequence ID" value="KAA0198988.1"/>
    <property type="molecule type" value="Genomic_DNA"/>
</dbReference>
<feature type="non-terminal residue" evidence="3">
    <location>
        <position position="1"/>
    </location>
</feature>
<comment type="caution">
    <text evidence="3">The sequence shown here is derived from an EMBL/GenBank/DDBJ whole genome shotgun (WGS) entry which is preliminary data.</text>
</comment>
<dbReference type="InterPro" id="IPR007145">
    <property type="entry name" value="MAP65_Ase1_PRC1"/>
</dbReference>
<gene>
    <name evidence="3" type="ORF">FBUS_07221</name>
</gene>
<evidence type="ECO:0000313" key="4">
    <source>
        <dbReference type="Proteomes" id="UP000728185"/>
    </source>
</evidence>
<dbReference type="PANTHER" id="PTHR19321:SF41">
    <property type="entry name" value="FASCETTO-RELATED"/>
    <property type="match status" value="1"/>
</dbReference>